<dbReference type="InterPro" id="IPR001437">
    <property type="entry name" value="Tscrpt_elong_fac_GreA/B_C"/>
</dbReference>
<evidence type="ECO:0000259" key="1">
    <source>
        <dbReference type="Pfam" id="PF01272"/>
    </source>
</evidence>
<dbReference type="Proteomes" id="UP001596250">
    <property type="component" value="Unassembled WGS sequence"/>
</dbReference>
<evidence type="ECO:0000313" key="2">
    <source>
        <dbReference type="EMBL" id="MFC5985676.1"/>
    </source>
</evidence>
<name>A0ABW1IKW7_9BACL</name>
<dbReference type="InterPro" id="IPR036953">
    <property type="entry name" value="GreA/GreB_C_sf"/>
</dbReference>
<feature type="domain" description="Transcription elongation factor GreA/GreB C-terminal" evidence="1">
    <location>
        <begin position="68"/>
        <end position="139"/>
    </location>
</feature>
<keyword evidence="2" id="KW-0251">Elongation factor</keyword>
<accession>A0ABW1IKW7</accession>
<reference evidence="3" key="1">
    <citation type="journal article" date="2019" name="Int. J. Syst. Evol. Microbiol.">
        <title>The Global Catalogue of Microorganisms (GCM) 10K type strain sequencing project: providing services to taxonomists for standard genome sequencing and annotation.</title>
        <authorList>
            <consortium name="The Broad Institute Genomics Platform"/>
            <consortium name="The Broad Institute Genome Sequencing Center for Infectious Disease"/>
            <person name="Wu L."/>
            <person name="Ma J."/>
        </authorList>
    </citation>
    <scope>NUCLEOTIDE SEQUENCE [LARGE SCALE GENOMIC DNA]</scope>
    <source>
        <strain evidence="3">CCM 8749</strain>
    </source>
</reference>
<sequence>MNHSYLHTSKAQLLNQLVYFDEEKIYFIEHYFPHPSTERFDFEQLLTAYCKELERLVSNLDEELLHAQVLIGSQVKLRYLDDGFTESFSIVFPQQARPDAQIISFLSPIGKQLLLSRVGEIREIDVPSGTIQVSIEEIRFVNAGDFQSKIS</sequence>
<dbReference type="EMBL" id="JBHSQV010000029">
    <property type="protein sequence ID" value="MFC5985676.1"/>
    <property type="molecule type" value="Genomic_DNA"/>
</dbReference>
<evidence type="ECO:0000313" key="3">
    <source>
        <dbReference type="Proteomes" id="UP001596250"/>
    </source>
</evidence>
<proteinExistence type="predicted"/>
<dbReference type="GO" id="GO:0003746">
    <property type="term" value="F:translation elongation factor activity"/>
    <property type="evidence" value="ECO:0007669"/>
    <property type="project" value="UniProtKB-KW"/>
</dbReference>
<keyword evidence="2" id="KW-0648">Protein biosynthesis</keyword>
<dbReference type="PANTHER" id="PTHR30437">
    <property type="entry name" value="TRANSCRIPTION ELONGATION FACTOR GREA"/>
    <property type="match status" value="1"/>
</dbReference>
<dbReference type="RefSeq" id="WP_379892749.1">
    <property type="nucleotide sequence ID" value="NZ_CBCSCT010000012.1"/>
</dbReference>
<dbReference type="Gene3D" id="3.10.50.30">
    <property type="entry name" value="Transcription elongation factor, GreA/GreB, C-terminal domain"/>
    <property type="match status" value="1"/>
</dbReference>
<gene>
    <name evidence="2" type="ORF">ACFPXP_04420</name>
</gene>
<protein>
    <submittedName>
        <fullName evidence="2">GreA/GreB family elongation factor</fullName>
    </submittedName>
</protein>
<dbReference type="PANTHER" id="PTHR30437:SF4">
    <property type="entry name" value="TRANSCRIPTION ELONGATION FACTOR GREA"/>
    <property type="match status" value="1"/>
</dbReference>
<dbReference type="SUPFAM" id="SSF54534">
    <property type="entry name" value="FKBP-like"/>
    <property type="match status" value="1"/>
</dbReference>
<organism evidence="2 3">
    <name type="scientific">Marinicrinis lubricantis</name>
    <dbReference type="NCBI Taxonomy" id="2086470"/>
    <lineage>
        <taxon>Bacteria</taxon>
        <taxon>Bacillati</taxon>
        <taxon>Bacillota</taxon>
        <taxon>Bacilli</taxon>
        <taxon>Bacillales</taxon>
        <taxon>Paenibacillaceae</taxon>
    </lineage>
</organism>
<keyword evidence="3" id="KW-1185">Reference proteome</keyword>
<comment type="caution">
    <text evidence="2">The sequence shown here is derived from an EMBL/GenBank/DDBJ whole genome shotgun (WGS) entry which is preliminary data.</text>
</comment>
<dbReference type="InterPro" id="IPR023459">
    <property type="entry name" value="Tscrpt_elong_fac_GreA/B_fam"/>
</dbReference>
<dbReference type="Pfam" id="PF01272">
    <property type="entry name" value="GreA_GreB"/>
    <property type="match status" value="1"/>
</dbReference>